<comment type="caution">
    <text evidence="9">The sequence shown here is derived from an EMBL/GenBank/DDBJ whole genome shotgun (WGS) entry which is preliminary data.</text>
</comment>
<protein>
    <submittedName>
        <fullName evidence="9">L-arabinose transport system permease protein AraQ</fullName>
    </submittedName>
</protein>
<feature type="transmembrane region" description="Helical" evidence="7">
    <location>
        <begin position="12"/>
        <end position="34"/>
    </location>
</feature>
<evidence type="ECO:0000256" key="3">
    <source>
        <dbReference type="ARBA" id="ARBA00022475"/>
    </source>
</evidence>
<comment type="similarity">
    <text evidence="7">Belongs to the binding-protein-dependent transport system permease family.</text>
</comment>
<keyword evidence="2 7" id="KW-0813">Transport</keyword>
<evidence type="ECO:0000256" key="6">
    <source>
        <dbReference type="ARBA" id="ARBA00023136"/>
    </source>
</evidence>
<feature type="transmembrane region" description="Helical" evidence="7">
    <location>
        <begin position="197"/>
        <end position="218"/>
    </location>
</feature>
<dbReference type="InterPro" id="IPR035906">
    <property type="entry name" value="MetI-like_sf"/>
</dbReference>
<dbReference type="RefSeq" id="WP_069151522.1">
    <property type="nucleotide sequence ID" value="NZ_MCGH01000002.1"/>
</dbReference>
<dbReference type="Proteomes" id="UP000094067">
    <property type="component" value="Unassembled WGS sequence"/>
</dbReference>
<keyword evidence="4 7" id="KW-0812">Transmembrane</keyword>
<dbReference type="Pfam" id="PF00528">
    <property type="entry name" value="BPD_transp_1"/>
    <property type="match status" value="1"/>
</dbReference>
<dbReference type="InterPro" id="IPR000515">
    <property type="entry name" value="MetI-like"/>
</dbReference>
<dbReference type="PANTHER" id="PTHR43744">
    <property type="entry name" value="ABC TRANSPORTER PERMEASE PROTEIN MG189-RELATED-RELATED"/>
    <property type="match status" value="1"/>
</dbReference>
<evidence type="ECO:0000256" key="1">
    <source>
        <dbReference type="ARBA" id="ARBA00004651"/>
    </source>
</evidence>
<accession>A0A1E3A8X3</accession>
<evidence type="ECO:0000256" key="7">
    <source>
        <dbReference type="RuleBase" id="RU363032"/>
    </source>
</evidence>
<keyword evidence="5 7" id="KW-1133">Transmembrane helix</keyword>
<keyword evidence="3" id="KW-1003">Cell membrane</keyword>
<evidence type="ECO:0000259" key="8">
    <source>
        <dbReference type="PROSITE" id="PS50928"/>
    </source>
</evidence>
<comment type="subcellular location">
    <subcellularLocation>
        <location evidence="1 7">Cell membrane</location>
        <topology evidence="1 7">Multi-pass membrane protein</topology>
    </subcellularLocation>
</comment>
<name>A0A1E3A8X3_9FIRM</name>
<dbReference type="PROSITE" id="PS50928">
    <property type="entry name" value="ABC_TM1"/>
    <property type="match status" value="1"/>
</dbReference>
<dbReference type="EMBL" id="MCGH01000002">
    <property type="protein sequence ID" value="ODM05158.1"/>
    <property type="molecule type" value="Genomic_DNA"/>
</dbReference>
<dbReference type="SUPFAM" id="SSF161098">
    <property type="entry name" value="MetI-like"/>
    <property type="match status" value="1"/>
</dbReference>
<dbReference type="GO" id="GO:0005886">
    <property type="term" value="C:plasma membrane"/>
    <property type="evidence" value="ECO:0007669"/>
    <property type="project" value="UniProtKB-SubCell"/>
</dbReference>
<evidence type="ECO:0000256" key="2">
    <source>
        <dbReference type="ARBA" id="ARBA00022448"/>
    </source>
</evidence>
<dbReference type="Gene3D" id="1.10.3720.10">
    <property type="entry name" value="MetI-like"/>
    <property type="match status" value="1"/>
</dbReference>
<keyword evidence="6 7" id="KW-0472">Membrane</keyword>
<dbReference type="AlphaFoldDB" id="A0A1E3A8X3"/>
<dbReference type="PANTHER" id="PTHR43744:SF12">
    <property type="entry name" value="ABC TRANSPORTER PERMEASE PROTEIN MG189-RELATED"/>
    <property type="match status" value="1"/>
</dbReference>
<evidence type="ECO:0000256" key="4">
    <source>
        <dbReference type="ARBA" id="ARBA00022692"/>
    </source>
</evidence>
<feature type="domain" description="ABC transmembrane type-1" evidence="8">
    <location>
        <begin position="73"/>
        <end position="276"/>
    </location>
</feature>
<evidence type="ECO:0000256" key="5">
    <source>
        <dbReference type="ARBA" id="ARBA00022989"/>
    </source>
</evidence>
<feature type="transmembrane region" description="Helical" evidence="7">
    <location>
        <begin position="110"/>
        <end position="132"/>
    </location>
</feature>
<feature type="transmembrane region" description="Helical" evidence="7">
    <location>
        <begin position="254"/>
        <end position="276"/>
    </location>
</feature>
<sequence length="291" mass="32587">MSRRTVKNIKSVFWYIGAFIISLITVYPFLWMIATSFKPEAEIYSSSLSLFSENFSLANYTKVFDTIPFGRYFMNSLFLAVAGVLTNIFLGALAGYSFAKLKFKGRKTMFSLLLSSMMIPGVITMIPQFLVLKNFPLVGGNNIFGQGGQGFINHYAAIILPGAVGAYAVFFMKQFFETLPDDLAEAARMDGCSEFRIFWNIYLPLILPAAITLGIMTFQSGWNSFMWPMIVLNSKEMMTIQVGLSTFQYQYNTMYGPLMAGTVIATIPTLLVFVFAQKYYIQGIAFSGGKE</sequence>
<organism evidence="9 10">
    <name type="scientific">Eisenbergiella tayi</name>
    <dbReference type="NCBI Taxonomy" id="1432052"/>
    <lineage>
        <taxon>Bacteria</taxon>
        <taxon>Bacillati</taxon>
        <taxon>Bacillota</taxon>
        <taxon>Clostridia</taxon>
        <taxon>Lachnospirales</taxon>
        <taxon>Lachnospiraceae</taxon>
        <taxon>Eisenbergiella</taxon>
    </lineage>
</organism>
<feature type="transmembrane region" description="Helical" evidence="7">
    <location>
        <begin position="152"/>
        <end position="176"/>
    </location>
</feature>
<dbReference type="GO" id="GO:0055085">
    <property type="term" value="P:transmembrane transport"/>
    <property type="evidence" value="ECO:0007669"/>
    <property type="project" value="InterPro"/>
</dbReference>
<dbReference type="PATRIC" id="fig|1432052.4.peg.1175"/>
<feature type="transmembrane region" description="Helical" evidence="7">
    <location>
        <begin position="77"/>
        <end position="98"/>
    </location>
</feature>
<reference evidence="9 10" key="1">
    <citation type="submission" date="2016-07" db="EMBL/GenBank/DDBJ databases">
        <title>Characterization of isolates of Eisenbergiella tayi derived from blood cultures, using whole genome sequencing.</title>
        <authorList>
            <person name="Burdz T."/>
            <person name="Wiebe D."/>
            <person name="Huynh C."/>
            <person name="Bernard K."/>
        </authorList>
    </citation>
    <scope>NUCLEOTIDE SEQUENCE [LARGE SCALE GENOMIC DNA]</scope>
    <source>
        <strain evidence="9 10">NML 110608</strain>
    </source>
</reference>
<evidence type="ECO:0000313" key="10">
    <source>
        <dbReference type="Proteomes" id="UP000094067"/>
    </source>
</evidence>
<evidence type="ECO:0000313" key="9">
    <source>
        <dbReference type="EMBL" id="ODM05158.1"/>
    </source>
</evidence>
<gene>
    <name evidence="9" type="primary">araQ_28</name>
    <name evidence="9" type="ORF">BEI61_01041</name>
</gene>
<proteinExistence type="inferred from homology"/>
<dbReference type="CDD" id="cd06261">
    <property type="entry name" value="TM_PBP2"/>
    <property type="match status" value="1"/>
</dbReference>